<evidence type="ECO:0000259" key="2">
    <source>
        <dbReference type="Pfam" id="PF17207"/>
    </source>
</evidence>
<dbReference type="Pfam" id="PF17207">
    <property type="entry name" value="MCM_OB"/>
    <property type="match status" value="1"/>
</dbReference>
<feature type="domain" description="MCM OB" evidence="2">
    <location>
        <begin position="45"/>
        <end position="172"/>
    </location>
</feature>
<reference evidence="3 4" key="1">
    <citation type="journal article" date="2016" name="Mol. Biol. Evol.">
        <title>Comparative Genomics of Early-Diverging Mushroom-Forming Fungi Provides Insights into the Origins of Lignocellulose Decay Capabilities.</title>
        <authorList>
            <person name="Nagy L.G."/>
            <person name="Riley R."/>
            <person name="Tritt A."/>
            <person name="Adam C."/>
            <person name="Daum C."/>
            <person name="Floudas D."/>
            <person name="Sun H."/>
            <person name="Yadav J.S."/>
            <person name="Pangilinan J."/>
            <person name="Larsson K.H."/>
            <person name="Matsuura K."/>
            <person name="Barry K."/>
            <person name="Labutti K."/>
            <person name="Kuo R."/>
            <person name="Ohm R.A."/>
            <person name="Bhattacharya S.S."/>
            <person name="Shirouzu T."/>
            <person name="Yoshinaga Y."/>
            <person name="Martin F.M."/>
            <person name="Grigoriev I.V."/>
            <person name="Hibbett D.S."/>
        </authorList>
    </citation>
    <scope>NUCLEOTIDE SEQUENCE [LARGE SCALE GENOMIC DNA]</scope>
    <source>
        <strain evidence="3 4">HHB12733</strain>
    </source>
</reference>
<dbReference type="AlphaFoldDB" id="A0A165AMY1"/>
<name>A0A165AMY1_9BASI</name>
<dbReference type="OrthoDB" id="10036721at2759"/>
<sequence>MALPLEPATTRAAHQTARPVDPQAPDSAPERQPTLTSEANLPQSRELSAPTSSKPARAPGTAIPASVLSSRATRLHLQCRPRRHVKTIHPGPSPGASGQDLPRQRESIPPDGQKKDRRLDPYQTIHDKPAPAHTQATKTQEAPDMVPVGDLLRHMLLSAERALPGRLVPGSREALHRVCSGGAKLVA</sequence>
<feature type="compositionally biased region" description="Basic and acidic residues" evidence="1">
    <location>
        <begin position="102"/>
        <end position="130"/>
    </location>
</feature>
<dbReference type="EMBL" id="KV424304">
    <property type="protein sequence ID" value="KZT47813.1"/>
    <property type="molecule type" value="Genomic_DNA"/>
</dbReference>
<dbReference type="Proteomes" id="UP000076842">
    <property type="component" value="Unassembled WGS sequence"/>
</dbReference>
<dbReference type="InterPro" id="IPR012340">
    <property type="entry name" value="NA-bd_OB-fold"/>
</dbReference>
<dbReference type="InterPro" id="IPR033762">
    <property type="entry name" value="MCM_OB"/>
</dbReference>
<feature type="compositionally biased region" description="Polar residues" evidence="1">
    <location>
        <begin position="33"/>
        <end position="54"/>
    </location>
</feature>
<evidence type="ECO:0000313" key="3">
    <source>
        <dbReference type="EMBL" id="KZT47813.1"/>
    </source>
</evidence>
<proteinExistence type="predicted"/>
<dbReference type="STRING" id="1353952.A0A165AMY1"/>
<gene>
    <name evidence="3" type="ORF">CALCODRAFT_559280</name>
</gene>
<feature type="compositionally biased region" description="Basic residues" evidence="1">
    <location>
        <begin position="73"/>
        <end position="87"/>
    </location>
</feature>
<accession>A0A165AMY1</accession>
<protein>
    <recommendedName>
        <fullName evidence="2">MCM OB domain-containing protein</fullName>
    </recommendedName>
</protein>
<evidence type="ECO:0000313" key="4">
    <source>
        <dbReference type="Proteomes" id="UP000076842"/>
    </source>
</evidence>
<dbReference type="InParanoid" id="A0A165AMY1"/>
<organism evidence="3 4">
    <name type="scientific">Calocera cornea HHB12733</name>
    <dbReference type="NCBI Taxonomy" id="1353952"/>
    <lineage>
        <taxon>Eukaryota</taxon>
        <taxon>Fungi</taxon>
        <taxon>Dikarya</taxon>
        <taxon>Basidiomycota</taxon>
        <taxon>Agaricomycotina</taxon>
        <taxon>Dacrymycetes</taxon>
        <taxon>Dacrymycetales</taxon>
        <taxon>Dacrymycetaceae</taxon>
        <taxon>Calocera</taxon>
    </lineage>
</organism>
<dbReference type="SUPFAM" id="SSF50249">
    <property type="entry name" value="Nucleic acid-binding proteins"/>
    <property type="match status" value="1"/>
</dbReference>
<evidence type="ECO:0000256" key="1">
    <source>
        <dbReference type="SAM" id="MobiDB-lite"/>
    </source>
</evidence>
<feature type="region of interest" description="Disordered" evidence="1">
    <location>
        <begin position="1"/>
        <end position="143"/>
    </location>
</feature>
<keyword evidence="4" id="KW-1185">Reference proteome</keyword>